<feature type="region of interest" description="Disordered" evidence="1">
    <location>
        <begin position="1"/>
        <end position="42"/>
    </location>
</feature>
<dbReference type="KEGG" id="msg:MSMEI_5496"/>
<keyword evidence="2" id="KW-1133">Transmembrane helix</keyword>
<evidence type="ECO:0000256" key="1">
    <source>
        <dbReference type="SAM" id="MobiDB-lite"/>
    </source>
</evidence>
<reference evidence="3 4" key="2">
    <citation type="journal article" date="2009" name="Genome Res.">
        <title>Ortho-proteogenomics: multiple proteomes investigation through orthology and a new MS-based protocol.</title>
        <authorList>
            <person name="Gallien S."/>
            <person name="Perrodou E."/>
            <person name="Carapito C."/>
            <person name="Deshayes C."/>
            <person name="Reyrat J.M."/>
            <person name="Van Dorsselaer A."/>
            <person name="Poch O."/>
            <person name="Schaeffer C."/>
            <person name="Lecompte O."/>
        </authorList>
    </citation>
    <scope>NUCLEOTIDE SEQUENCE [LARGE SCALE GENOMIC DNA]</scope>
    <source>
        <strain evidence="4">ATCC 700084 / mc(2)155</strain>
    </source>
</reference>
<dbReference type="AlphaFoldDB" id="I7GEK5"/>
<dbReference type="GO" id="GO:0016787">
    <property type="term" value="F:hydrolase activity"/>
    <property type="evidence" value="ECO:0007669"/>
    <property type="project" value="UniProtKB-KW"/>
</dbReference>
<dbReference type="EC" id="3.6.3.2" evidence="3"/>
<accession>I7GEK5</accession>
<keyword evidence="2" id="KW-0472">Membrane</keyword>
<keyword evidence="3" id="KW-0378">Hydrolase</keyword>
<name>I7GEK5_MYCS2</name>
<gene>
    <name evidence="3" type="ordered locus">MSMEI_5496</name>
</gene>
<proteinExistence type="predicted"/>
<evidence type="ECO:0000256" key="2">
    <source>
        <dbReference type="SAM" id="Phobius"/>
    </source>
</evidence>
<dbReference type="Proteomes" id="UP000006158">
    <property type="component" value="Chromosome"/>
</dbReference>
<sequence length="81" mass="9043">MDPHTCVADPAGAAQPEDEQHPGGGPDRVPGRRLAHGPLVSHPRHHQPPTYFGWLVATLTCYCVVVQTVKTVYIRRFGRWF</sequence>
<reference evidence="3 4" key="1">
    <citation type="journal article" date="2007" name="Genome Biol.">
        <title>Interrupted coding sequences in Mycobacterium smegmatis: authentic mutations or sequencing errors?</title>
        <authorList>
            <person name="Deshayes C."/>
            <person name="Perrodou E."/>
            <person name="Gallien S."/>
            <person name="Euphrasie D."/>
            <person name="Schaeffer C."/>
            <person name="Van-Dorsselaer A."/>
            <person name="Poch O."/>
            <person name="Lecompte O."/>
            <person name="Reyrat J.M."/>
        </authorList>
    </citation>
    <scope>NUCLEOTIDE SEQUENCE [LARGE SCALE GENOMIC DNA]</scope>
    <source>
        <strain evidence="4">ATCC 700084 / mc(2)155</strain>
    </source>
</reference>
<feature type="transmembrane region" description="Helical" evidence="2">
    <location>
        <begin position="51"/>
        <end position="73"/>
    </location>
</feature>
<dbReference type="EMBL" id="CP001663">
    <property type="protein sequence ID" value="AFP41936.1"/>
    <property type="molecule type" value="Genomic_DNA"/>
</dbReference>
<organism evidence="3 4">
    <name type="scientific">Mycolicibacterium smegmatis (strain ATCC 700084 / mc(2)155)</name>
    <name type="common">Mycobacterium smegmatis</name>
    <dbReference type="NCBI Taxonomy" id="246196"/>
    <lineage>
        <taxon>Bacteria</taxon>
        <taxon>Bacillati</taxon>
        <taxon>Actinomycetota</taxon>
        <taxon>Actinomycetes</taxon>
        <taxon>Mycobacteriales</taxon>
        <taxon>Mycobacteriaceae</taxon>
        <taxon>Mycolicibacterium</taxon>
    </lineage>
</organism>
<evidence type="ECO:0000313" key="3">
    <source>
        <dbReference type="EMBL" id="AFP41936.1"/>
    </source>
</evidence>
<protein>
    <submittedName>
        <fullName evidence="3">Magnesium-translocating P-type ATPase</fullName>
        <ecNumber evidence="3">3.6.3.2</ecNumber>
    </submittedName>
</protein>
<keyword evidence="2" id="KW-0812">Transmembrane</keyword>
<evidence type="ECO:0000313" key="4">
    <source>
        <dbReference type="Proteomes" id="UP000006158"/>
    </source>
</evidence>